<feature type="region of interest" description="Disordered" evidence="6">
    <location>
        <begin position="342"/>
        <end position="363"/>
    </location>
</feature>
<keyword evidence="3 7" id="KW-1133">Transmembrane helix</keyword>
<protein>
    <recommendedName>
        <fullName evidence="8">Rhodopsin domain-containing protein</fullName>
    </recommendedName>
</protein>
<evidence type="ECO:0000256" key="3">
    <source>
        <dbReference type="ARBA" id="ARBA00022989"/>
    </source>
</evidence>
<evidence type="ECO:0000256" key="4">
    <source>
        <dbReference type="ARBA" id="ARBA00023136"/>
    </source>
</evidence>
<feature type="transmembrane region" description="Helical" evidence="7">
    <location>
        <begin position="129"/>
        <end position="150"/>
    </location>
</feature>
<comment type="caution">
    <text evidence="9">The sequence shown here is derived from an EMBL/GenBank/DDBJ whole genome shotgun (WGS) entry which is preliminary data.</text>
</comment>
<evidence type="ECO:0000313" key="10">
    <source>
        <dbReference type="Proteomes" id="UP001498398"/>
    </source>
</evidence>
<sequence>MSGIYPRLSVSFALLKGGMVATPTAQQIRVTSFVGIPIAILATWFRLYLRTSRRTLWWDDFFAFVSMVGICFLWTGILIFTDSPDNHSRRVKVIGYYCVDNGFYATIWPARCSILLTIIRMSYGKFRKLLTYTVGAFLVTWVILDAQVWWTCEGEVGWKKERIAQCMLGKDVAIAQLVTDCVSDLILIVAPIYLLSTLTSRRTLKIRLIAIFSSTIFTTIFSLVHAYAILHDLGYLEFMFAVIEMVVSLLVVNLSVITSWFFKLKEHEESTENSGPSYINTFLKGRLSGRGSKNHENTTMIGLPTMAPSRINIGITRVVDIDTAIDDRGRVGFADGAVSSERIDEESGSMTSHGSMAKGKREW</sequence>
<evidence type="ECO:0000313" key="9">
    <source>
        <dbReference type="EMBL" id="KAK7441820.1"/>
    </source>
</evidence>
<feature type="transmembrane region" description="Helical" evidence="7">
    <location>
        <begin position="30"/>
        <end position="49"/>
    </location>
</feature>
<evidence type="ECO:0000256" key="2">
    <source>
        <dbReference type="ARBA" id="ARBA00022692"/>
    </source>
</evidence>
<evidence type="ECO:0000256" key="7">
    <source>
        <dbReference type="SAM" id="Phobius"/>
    </source>
</evidence>
<organism evidence="9 10">
    <name type="scientific">Marasmiellus scandens</name>
    <dbReference type="NCBI Taxonomy" id="2682957"/>
    <lineage>
        <taxon>Eukaryota</taxon>
        <taxon>Fungi</taxon>
        <taxon>Dikarya</taxon>
        <taxon>Basidiomycota</taxon>
        <taxon>Agaricomycotina</taxon>
        <taxon>Agaricomycetes</taxon>
        <taxon>Agaricomycetidae</taxon>
        <taxon>Agaricales</taxon>
        <taxon>Marasmiineae</taxon>
        <taxon>Omphalotaceae</taxon>
        <taxon>Marasmiellus</taxon>
    </lineage>
</organism>
<feature type="domain" description="Rhodopsin" evidence="8">
    <location>
        <begin position="46"/>
        <end position="254"/>
    </location>
</feature>
<dbReference type="Pfam" id="PF20684">
    <property type="entry name" value="Fung_rhodopsin"/>
    <property type="match status" value="1"/>
</dbReference>
<comment type="similarity">
    <text evidence="5">Belongs to the SAT4 family.</text>
</comment>
<dbReference type="PANTHER" id="PTHR33048">
    <property type="entry name" value="PTH11-LIKE INTEGRAL MEMBRANE PROTEIN (AFU_ORTHOLOGUE AFUA_5G11245)"/>
    <property type="match status" value="1"/>
</dbReference>
<dbReference type="PANTHER" id="PTHR33048:SF47">
    <property type="entry name" value="INTEGRAL MEMBRANE PROTEIN-RELATED"/>
    <property type="match status" value="1"/>
</dbReference>
<feature type="transmembrane region" description="Helical" evidence="7">
    <location>
        <begin position="236"/>
        <end position="262"/>
    </location>
</feature>
<feature type="transmembrane region" description="Helical" evidence="7">
    <location>
        <begin position="101"/>
        <end position="122"/>
    </location>
</feature>
<feature type="transmembrane region" description="Helical" evidence="7">
    <location>
        <begin position="61"/>
        <end position="81"/>
    </location>
</feature>
<dbReference type="EMBL" id="JBANRG010000061">
    <property type="protein sequence ID" value="KAK7441820.1"/>
    <property type="molecule type" value="Genomic_DNA"/>
</dbReference>
<keyword evidence="10" id="KW-1185">Reference proteome</keyword>
<dbReference type="Proteomes" id="UP001498398">
    <property type="component" value="Unassembled WGS sequence"/>
</dbReference>
<keyword evidence="4 7" id="KW-0472">Membrane</keyword>
<gene>
    <name evidence="9" type="ORF">VKT23_016482</name>
</gene>
<dbReference type="InterPro" id="IPR049326">
    <property type="entry name" value="Rhodopsin_dom_fungi"/>
</dbReference>
<feature type="transmembrane region" description="Helical" evidence="7">
    <location>
        <begin position="173"/>
        <end position="196"/>
    </location>
</feature>
<evidence type="ECO:0000256" key="6">
    <source>
        <dbReference type="SAM" id="MobiDB-lite"/>
    </source>
</evidence>
<feature type="transmembrane region" description="Helical" evidence="7">
    <location>
        <begin position="208"/>
        <end position="230"/>
    </location>
</feature>
<accession>A0ABR1IV74</accession>
<evidence type="ECO:0000256" key="5">
    <source>
        <dbReference type="ARBA" id="ARBA00038359"/>
    </source>
</evidence>
<reference evidence="9 10" key="1">
    <citation type="submission" date="2024-01" db="EMBL/GenBank/DDBJ databases">
        <title>A draft genome for the cacao thread blight pathogen Marasmiellus scandens.</title>
        <authorList>
            <person name="Baruah I.K."/>
            <person name="Leung J."/>
            <person name="Bukari Y."/>
            <person name="Amoako-Attah I."/>
            <person name="Meinhardt L.W."/>
            <person name="Bailey B.A."/>
            <person name="Cohen S.P."/>
        </authorList>
    </citation>
    <scope>NUCLEOTIDE SEQUENCE [LARGE SCALE GENOMIC DNA]</scope>
    <source>
        <strain evidence="9 10">GH-19</strain>
    </source>
</reference>
<name>A0ABR1IV74_9AGAR</name>
<keyword evidence="2 7" id="KW-0812">Transmembrane</keyword>
<evidence type="ECO:0000259" key="8">
    <source>
        <dbReference type="Pfam" id="PF20684"/>
    </source>
</evidence>
<proteinExistence type="inferred from homology"/>
<dbReference type="InterPro" id="IPR052337">
    <property type="entry name" value="SAT4-like"/>
</dbReference>
<comment type="subcellular location">
    <subcellularLocation>
        <location evidence="1">Membrane</location>
        <topology evidence="1">Multi-pass membrane protein</topology>
    </subcellularLocation>
</comment>
<evidence type="ECO:0000256" key="1">
    <source>
        <dbReference type="ARBA" id="ARBA00004141"/>
    </source>
</evidence>